<organism evidence="4 5">
    <name type="scientific">Propionibacterium australiense</name>
    <dbReference type="NCBI Taxonomy" id="119981"/>
    <lineage>
        <taxon>Bacteria</taxon>
        <taxon>Bacillati</taxon>
        <taxon>Actinomycetota</taxon>
        <taxon>Actinomycetes</taxon>
        <taxon>Propionibacteriales</taxon>
        <taxon>Propionibacteriaceae</taxon>
        <taxon>Propionibacterium</taxon>
    </lineage>
</organism>
<reference evidence="5" key="1">
    <citation type="submission" date="2018-08" db="EMBL/GenBank/DDBJ databases">
        <authorList>
            <person name="Hornung B."/>
        </authorList>
    </citation>
    <scope>NUCLEOTIDE SEQUENCE [LARGE SCALE GENOMIC DNA]</scope>
</reference>
<dbReference type="SUPFAM" id="SSF51735">
    <property type="entry name" value="NAD(P)-binding Rossmann-fold domains"/>
    <property type="match status" value="1"/>
</dbReference>
<dbReference type="PANTHER" id="PTHR43818">
    <property type="entry name" value="BCDNA.GH03377"/>
    <property type="match status" value="1"/>
</dbReference>
<dbReference type="InterPro" id="IPR050463">
    <property type="entry name" value="Gfo/Idh/MocA_oxidrdct_glycsds"/>
</dbReference>
<dbReference type="EMBL" id="UNQJ01000001">
    <property type="protein sequence ID" value="SYZ32162.1"/>
    <property type="molecule type" value="Genomic_DNA"/>
</dbReference>
<sequence length="405" mass="43897">MNSKKQIGVGVVSLGWMGRLHARSYRTVSEHFPELGAEARIVAAADPIDEARRAAVEDLGFERAYSDYHELLADPRVEAVSICAPNYLHQEIALAAIEAGKPFWIEKPMGVNADQSRTIAQAAARAGLVTAVGFNYRHVPAIEYLRTLVRSGELGRITNVRVWFIADYNASPQGPLTWRASREKAGAGVVPDLMSHGADLAQYIVGRIASVTAITDTFITERPIPTKMGMGHAGFEIGDETGPVENEDYVGMLVRFENGVIGTMESSRVSVGPRAEYVVEVYGMNGSARWNFERLNELEVCTTVDGGPTHGYTRAMANPAWGEWSRYQPAIGTSMGFDDMKSIEAAQFLRSILTGEQLAPSAADAWCAAEVDEAIVASAADGAWHDVARVDGTTTFDAPDRSSRA</sequence>
<dbReference type="Pfam" id="PF01408">
    <property type="entry name" value="GFO_IDH_MocA"/>
    <property type="match status" value="1"/>
</dbReference>
<dbReference type="EC" id="1.-.-.-" evidence="4"/>
<keyword evidence="1 4" id="KW-0560">Oxidoreductase</keyword>
<dbReference type="SUPFAM" id="SSF55347">
    <property type="entry name" value="Glyceraldehyde-3-phosphate dehydrogenase-like, C-terminal domain"/>
    <property type="match status" value="1"/>
</dbReference>
<accession>A0A383S3M6</accession>
<evidence type="ECO:0000313" key="4">
    <source>
        <dbReference type="EMBL" id="SYZ32162.1"/>
    </source>
</evidence>
<evidence type="ECO:0000256" key="1">
    <source>
        <dbReference type="ARBA" id="ARBA00023002"/>
    </source>
</evidence>
<dbReference type="Pfam" id="PF22725">
    <property type="entry name" value="GFO_IDH_MocA_C3"/>
    <property type="match status" value="1"/>
</dbReference>
<evidence type="ECO:0000313" key="5">
    <source>
        <dbReference type="Proteomes" id="UP000263928"/>
    </source>
</evidence>
<evidence type="ECO:0000259" key="3">
    <source>
        <dbReference type="Pfam" id="PF22725"/>
    </source>
</evidence>
<dbReference type="GO" id="GO:0016491">
    <property type="term" value="F:oxidoreductase activity"/>
    <property type="evidence" value="ECO:0007669"/>
    <property type="project" value="UniProtKB-KW"/>
</dbReference>
<dbReference type="GO" id="GO:0000166">
    <property type="term" value="F:nucleotide binding"/>
    <property type="evidence" value="ECO:0007669"/>
    <property type="project" value="InterPro"/>
</dbReference>
<protein>
    <submittedName>
        <fullName evidence="4">Oxidoreductase family, NAD-binding Rossmann fold</fullName>
        <ecNumber evidence="4">1.-.-.-</ecNumber>
    </submittedName>
</protein>
<dbReference type="Gene3D" id="3.40.50.720">
    <property type="entry name" value="NAD(P)-binding Rossmann-like Domain"/>
    <property type="match status" value="1"/>
</dbReference>
<feature type="domain" description="GFO/IDH/MocA-like oxidoreductase" evidence="3">
    <location>
        <begin position="144"/>
        <end position="288"/>
    </location>
</feature>
<feature type="domain" description="Gfo/Idh/MocA-like oxidoreductase N-terminal" evidence="2">
    <location>
        <begin position="8"/>
        <end position="134"/>
    </location>
</feature>
<dbReference type="InterPro" id="IPR055170">
    <property type="entry name" value="GFO_IDH_MocA-like_dom"/>
</dbReference>
<dbReference type="Gene3D" id="3.30.360.10">
    <property type="entry name" value="Dihydrodipicolinate Reductase, domain 2"/>
    <property type="match status" value="1"/>
</dbReference>
<dbReference type="AlphaFoldDB" id="A0A383S3M6"/>
<dbReference type="PANTHER" id="PTHR43818:SF11">
    <property type="entry name" value="BCDNA.GH03377"/>
    <property type="match status" value="1"/>
</dbReference>
<dbReference type="Proteomes" id="UP000263928">
    <property type="component" value="Unassembled WGS sequence"/>
</dbReference>
<dbReference type="InterPro" id="IPR000683">
    <property type="entry name" value="Gfo/Idh/MocA-like_OxRdtase_N"/>
</dbReference>
<keyword evidence="5" id="KW-1185">Reference proteome</keyword>
<gene>
    <name evidence="4" type="ORF">PROPAUS_0037</name>
</gene>
<name>A0A383S3M6_9ACTN</name>
<dbReference type="RefSeq" id="WP_119160553.1">
    <property type="nucleotide sequence ID" value="NZ_LR134442.1"/>
</dbReference>
<evidence type="ECO:0000259" key="2">
    <source>
        <dbReference type="Pfam" id="PF01408"/>
    </source>
</evidence>
<dbReference type="InterPro" id="IPR036291">
    <property type="entry name" value="NAD(P)-bd_dom_sf"/>
</dbReference>
<proteinExistence type="predicted"/>